<accession>A0A1M4Z3D2</accession>
<reference evidence="3 4" key="1">
    <citation type="submission" date="2016-11" db="EMBL/GenBank/DDBJ databases">
        <authorList>
            <person name="Jaros S."/>
            <person name="Januszkiewicz K."/>
            <person name="Wedrychowicz H."/>
        </authorList>
    </citation>
    <scope>NUCLEOTIDE SEQUENCE [LARGE SCALE GENOMIC DNA]</scope>
    <source>
        <strain evidence="3 4">DSM 15692</strain>
    </source>
</reference>
<dbReference type="InterPro" id="IPR013785">
    <property type="entry name" value="Aldolase_TIM"/>
</dbReference>
<dbReference type="AlphaFoldDB" id="A0A1M4Z3D2"/>
<dbReference type="STRING" id="1121025.SAMN02745249_01860"/>
<evidence type="ECO:0008006" key="5">
    <source>
        <dbReference type="Google" id="ProtNLM"/>
    </source>
</evidence>
<dbReference type="InterPro" id="IPR008589">
    <property type="entry name" value="MupG"/>
</dbReference>
<dbReference type="RefSeq" id="WP_073298548.1">
    <property type="nucleotide sequence ID" value="NZ_FQUF01000034.1"/>
</dbReference>
<name>A0A1M4Z3D2_9LACT</name>
<evidence type="ECO:0000313" key="4">
    <source>
        <dbReference type="Proteomes" id="UP000184128"/>
    </source>
</evidence>
<feature type="domain" description="6-phospho-N-acetylmuramidase C-terminal" evidence="1">
    <location>
        <begin position="248"/>
        <end position="350"/>
    </location>
</feature>
<feature type="domain" description="6-phospho-N-acetylmuramidase N-terminal" evidence="2">
    <location>
        <begin position="2"/>
        <end position="232"/>
    </location>
</feature>
<dbReference type="InterPro" id="IPR043797">
    <property type="entry name" value="MupG_N"/>
</dbReference>
<sequence>MLGASLYLAEGTEKNLAFIDRMHDAGVQTIFTSMHIPEDDPVETLDSLKQITKKMNEYGMELMTDVSSGTFDIYNIEKEKAKEFFTDLGVSSLRMDYGFSYQEMKDLAENFKIVLNASTINDEMSEELEAVGFDLSDITVCHNFYPRENTGLGREFLYERNAYLNEKGYRIQAFIVGDKEKRGPIYAGLPTLEEHRTADPLYAYLDLVENFFVDEVLVGDIEMSEESLQRLDEWIDHEVISLPIQDLYEEVPSIFYDEHINRPDVAEDVVRSSQSRIVLRDETIEPLNNDVERPTGTITIDNVDYGRYAGEIQITKKDLPADERINVLGKITDEAIPLLQFIKGRTKFKFIGG</sequence>
<dbReference type="EMBL" id="FQUF01000034">
    <property type="protein sequence ID" value="SHF12475.1"/>
    <property type="molecule type" value="Genomic_DNA"/>
</dbReference>
<dbReference type="PANTHER" id="PTHR38435:SF2">
    <property type="entry name" value="DUF871 DOMAIN-CONTAINING PROTEIN"/>
    <property type="match status" value="1"/>
</dbReference>
<dbReference type="OrthoDB" id="5809921at2"/>
<dbReference type="SUPFAM" id="SSF51445">
    <property type="entry name" value="(Trans)glycosidases"/>
    <property type="match status" value="1"/>
</dbReference>
<evidence type="ECO:0000259" key="2">
    <source>
        <dbReference type="Pfam" id="PF19200"/>
    </source>
</evidence>
<dbReference type="InterPro" id="IPR043894">
    <property type="entry name" value="MupG_C"/>
</dbReference>
<evidence type="ECO:0000313" key="3">
    <source>
        <dbReference type="EMBL" id="SHF12475.1"/>
    </source>
</evidence>
<dbReference type="SUPFAM" id="SSF50891">
    <property type="entry name" value="Cyclophilin-like"/>
    <property type="match status" value="1"/>
</dbReference>
<dbReference type="Gene3D" id="3.20.20.70">
    <property type="entry name" value="Aldolase class I"/>
    <property type="match status" value="1"/>
</dbReference>
<keyword evidence="4" id="KW-1185">Reference proteome</keyword>
<organism evidence="3 4">
    <name type="scientific">Atopostipes suicloacalis DSM 15692</name>
    <dbReference type="NCBI Taxonomy" id="1121025"/>
    <lineage>
        <taxon>Bacteria</taxon>
        <taxon>Bacillati</taxon>
        <taxon>Bacillota</taxon>
        <taxon>Bacilli</taxon>
        <taxon>Lactobacillales</taxon>
        <taxon>Carnobacteriaceae</taxon>
        <taxon>Atopostipes</taxon>
    </lineage>
</organism>
<evidence type="ECO:0000259" key="1">
    <source>
        <dbReference type="Pfam" id="PF05913"/>
    </source>
</evidence>
<dbReference type="InterPro" id="IPR029000">
    <property type="entry name" value="Cyclophilin-like_dom_sf"/>
</dbReference>
<dbReference type="Pfam" id="PF05913">
    <property type="entry name" value="MupG_C"/>
    <property type="match status" value="1"/>
</dbReference>
<dbReference type="Pfam" id="PF19200">
    <property type="entry name" value="MupG_N"/>
    <property type="match status" value="1"/>
</dbReference>
<protein>
    <recommendedName>
        <fullName evidence="5">Outer surface protein</fullName>
    </recommendedName>
</protein>
<gene>
    <name evidence="3" type="ORF">SAMN02745249_01860</name>
</gene>
<dbReference type="Gene3D" id="2.40.100.10">
    <property type="entry name" value="Cyclophilin-like"/>
    <property type="match status" value="1"/>
</dbReference>
<dbReference type="PANTHER" id="PTHR38435">
    <property type="match status" value="1"/>
</dbReference>
<dbReference type="Proteomes" id="UP000184128">
    <property type="component" value="Unassembled WGS sequence"/>
</dbReference>
<dbReference type="InterPro" id="IPR017853">
    <property type="entry name" value="GH"/>
</dbReference>
<proteinExistence type="predicted"/>